<evidence type="ECO:0000259" key="1">
    <source>
        <dbReference type="Pfam" id="PF01695"/>
    </source>
</evidence>
<dbReference type="PROSITE" id="PS00675">
    <property type="entry name" value="SIGMA54_INTERACT_1"/>
    <property type="match status" value="1"/>
</dbReference>
<dbReference type="InterPro" id="IPR025662">
    <property type="entry name" value="Sigma_54_int_dom_ATP-bd_1"/>
</dbReference>
<name>A0A8S5PSR0_9CAUD</name>
<keyword evidence="2" id="KW-0547">Nucleotide-binding</keyword>
<dbReference type="Gene3D" id="3.40.50.300">
    <property type="entry name" value="P-loop containing nucleotide triphosphate hydrolases"/>
    <property type="match status" value="1"/>
</dbReference>
<dbReference type="PANTHER" id="PTHR30050:SF4">
    <property type="entry name" value="ATP-BINDING PROTEIN RV3427C IN INSERTION SEQUENCE-RELATED"/>
    <property type="match status" value="1"/>
</dbReference>
<organism evidence="2">
    <name type="scientific">Siphoviridae sp. ctGuJ10</name>
    <dbReference type="NCBI Taxonomy" id="2825418"/>
    <lineage>
        <taxon>Viruses</taxon>
        <taxon>Duplodnaviria</taxon>
        <taxon>Heunggongvirae</taxon>
        <taxon>Uroviricota</taxon>
        <taxon>Caudoviricetes</taxon>
    </lineage>
</organism>
<proteinExistence type="predicted"/>
<feature type="domain" description="IstB-like ATP-binding" evidence="1">
    <location>
        <begin position="131"/>
        <end position="236"/>
    </location>
</feature>
<dbReference type="Pfam" id="PF01695">
    <property type="entry name" value="IstB_IS21"/>
    <property type="match status" value="1"/>
</dbReference>
<reference evidence="2" key="1">
    <citation type="journal article" date="2021" name="Proc. Natl. Acad. Sci. U.S.A.">
        <title>A Catalog of Tens of Thousands of Viruses from Human Metagenomes Reveals Hidden Associations with Chronic Diseases.</title>
        <authorList>
            <person name="Tisza M.J."/>
            <person name="Buck C.B."/>
        </authorList>
    </citation>
    <scope>NUCLEOTIDE SEQUENCE</scope>
    <source>
        <strain evidence="2">CtGuJ10</strain>
    </source>
</reference>
<keyword evidence="2" id="KW-0067">ATP-binding</keyword>
<dbReference type="EMBL" id="BK015503">
    <property type="protein sequence ID" value="DAE10094.1"/>
    <property type="molecule type" value="Genomic_DNA"/>
</dbReference>
<dbReference type="InterPro" id="IPR002611">
    <property type="entry name" value="IstB_ATP-bd"/>
</dbReference>
<keyword evidence="2" id="KW-0347">Helicase</keyword>
<dbReference type="GO" id="GO:0004386">
    <property type="term" value="F:helicase activity"/>
    <property type="evidence" value="ECO:0007669"/>
    <property type="project" value="UniProtKB-KW"/>
</dbReference>
<protein>
    <submittedName>
        <fullName evidence="2">Replicative helicase</fullName>
    </submittedName>
</protein>
<dbReference type="GO" id="GO:0005524">
    <property type="term" value="F:ATP binding"/>
    <property type="evidence" value="ECO:0007669"/>
    <property type="project" value="InterPro"/>
</dbReference>
<dbReference type="GO" id="GO:0006260">
    <property type="term" value="P:DNA replication"/>
    <property type="evidence" value="ECO:0007669"/>
    <property type="project" value="TreeGrafter"/>
</dbReference>
<evidence type="ECO:0000313" key="2">
    <source>
        <dbReference type="EMBL" id="DAE10094.1"/>
    </source>
</evidence>
<dbReference type="CDD" id="cd00009">
    <property type="entry name" value="AAA"/>
    <property type="match status" value="1"/>
</dbReference>
<accession>A0A8S5PSR0</accession>
<dbReference type="PANTHER" id="PTHR30050">
    <property type="entry name" value="CHROMOSOMAL REPLICATION INITIATOR PROTEIN DNAA"/>
    <property type="match status" value="1"/>
</dbReference>
<sequence>MSQLSEKKMISASDALSNVFSDCVREFDHICPKCGEKIYHTFNNKSGVDKIDFYTMCLCQERSYELEAIQKLKNNKAEIIKNNKSRCGFVQRDLDELNMKTITHKGNIEAYDAIIEYADNFSKNVTMGFYIYGETGVGKSLLAKKCMAKILNKGFSAYITSVSKLMNDIKKEYNNSTRITFDWCIDVDLLVLDDFGAERCTDHDLDQLFLLLETRWRECKPIIITSNLNLQELSTRYDKYGRIYSRVIGTCRPILVKDKDRRIEGVEL</sequence>
<keyword evidence="2" id="KW-0378">Hydrolase</keyword>
<dbReference type="InterPro" id="IPR027417">
    <property type="entry name" value="P-loop_NTPase"/>
</dbReference>
<dbReference type="SUPFAM" id="SSF52540">
    <property type="entry name" value="P-loop containing nucleoside triphosphate hydrolases"/>
    <property type="match status" value="1"/>
</dbReference>